<protein>
    <submittedName>
        <fullName evidence="1">Uncharacterized protein</fullName>
    </submittedName>
</protein>
<gene>
    <name evidence="1" type="ORF">ENL26_00390</name>
</gene>
<name>A0A7C5DUK1_9BACT</name>
<proteinExistence type="predicted"/>
<comment type="caution">
    <text evidence="1">The sequence shown here is derived from an EMBL/GenBank/DDBJ whole genome shotgun (WGS) entry which is preliminary data.</text>
</comment>
<dbReference type="EMBL" id="DRTH01000017">
    <property type="protein sequence ID" value="HHF08217.1"/>
    <property type="molecule type" value="Genomic_DNA"/>
</dbReference>
<organism evidence="1">
    <name type="scientific">Kosmotoga arenicorallina</name>
    <dbReference type="NCBI Taxonomy" id="688066"/>
    <lineage>
        <taxon>Bacteria</taxon>
        <taxon>Thermotogati</taxon>
        <taxon>Thermotogota</taxon>
        <taxon>Thermotogae</taxon>
        <taxon>Kosmotogales</taxon>
        <taxon>Kosmotogaceae</taxon>
        <taxon>Kosmotoga</taxon>
    </lineage>
</organism>
<reference evidence="1" key="1">
    <citation type="journal article" date="2020" name="mSystems">
        <title>Genome- and Community-Level Interaction Insights into Carbon Utilization and Element Cycling Functions of Hydrothermarchaeota in Hydrothermal Sediment.</title>
        <authorList>
            <person name="Zhou Z."/>
            <person name="Liu Y."/>
            <person name="Xu W."/>
            <person name="Pan J."/>
            <person name="Luo Z.H."/>
            <person name="Li M."/>
        </authorList>
    </citation>
    <scope>NUCLEOTIDE SEQUENCE [LARGE SCALE GENOMIC DNA]</scope>
    <source>
        <strain evidence="1">HyVt-80</strain>
    </source>
</reference>
<dbReference type="Proteomes" id="UP000886129">
    <property type="component" value="Unassembled WGS sequence"/>
</dbReference>
<evidence type="ECO:0000313" key="1">
    <source>
        <dbReference type="EMBL" id="HHF08217.1"/>
    </source>
</evidence>
<accession>A0A7C5DUK1</accession>
<dbReference type="AlphaFoldDB" id="A0A7C5DUK1"/>
<sequence>MRRHDLTASLRLYIAFMALTARAMGTWGKITELSQQFMISRMFVYMLANTLHETSLTVFGDNISKPAIVEELPYHYMLSLRLEGRCSIETISTIMKRFDIPNASTGSISQYLQHVGSLLPNTVTTSNDEVKLVVFLSDEIFAKNIPILVTVDPISSAILRIELADSRKAEDWKNHWECLEKNGYLATYLVTDEGRGLCVAPKEALADIIRQPDTYHAIAHQLGKWVNILEAAAYKAIQKEFDCYNKLDSARSDEVIDKRIDGYEEAVKIADEAIELYESFHFLYVTIINELKLFDGNGNLRDRKEAEENIKAGLSLIEELEHIKITKAVNKVRRTMPGLLNYFDVAKAVVGNLSNLSINQEALQALCLAWQWRKGLIKSKKAKGQKYCGMNERDCLEIAMGYLQEDYDLVKEQVYQQLDQIVQSSALVECINSIIRPYLNGSKNHVTQETLNLIMFYHNHRRYNDGKRKDRTPMEILTGKKQKKDWIELLFDVVKEKDPYFFASTK</sequence>